<dbReference type="AlphaFoldDB" id="A0A1H4B430"/>
<dbReference type="EMBL" id="FNRL01000007">
    <property type="protein sequence ID" value="SEA42857.1"/>
    <property type="molecule type" value="Genomic_DNA"/>
</dbReference>
<sequence length="481" mass="53808">MHTIVKYAVTLFLAGLFAGCGKDFLELKPPQSTPTEDAIKDLPGLRSAINGVYSLLQNENYYGRTMPLLPDLRADNEFISVINSNRYRNHDQYIVTANDAYTTDSWNLMYSVVANANMIIRKGGSIAILPAKEDSIEATKIVAEAHALRALVFFDLCRMFAQPYNYTADAHHMGIPIVTVTNVDSVQAPSRSSVKESYDQVIKDLNSAIRLFETSGSQAFTSGRFNIYSAKALLARVLLYKEDWQGARALAEQVISSNKYSLLTNEKLLSDFKQTGNGETVFEVINTGVDNRNTDGLSYMFSQEGYGDVLATNDVYNIYAGSDVRIGFLRKGKRAGNGGEDPANIITKYSNVTTFTDCIKVIRLSEVYLIHAEAAYHLGLEDMAREDLNIVMKRADKSALPETATGSRLLDRILLERRKELAFEGHRLFDLVRNKRSFTKYLASNKTISVVWPSLKVIQPIPQRELDANPNIRNQQNEGYN</sequence>
<gene>
    <name evidence="8" type="ORF">SAMN05660909_01868</name>
</gene>
<evidence type="ECO:0000313" key="9">
    <source>
        <dbReference type="Proteomes" id="UP000199656"/>
    </source>
</evidence>
<evidence type="ECO:0000256" key="3">
    <source>
        <dbReference type="ARBA" id="ARBA00022729"/>
    </source>
</evidence>
<protein>
    <submittedName>
        <fullName evidence="8">SusD family protein</fullName>
    </submittedName>
</protein>
<dbReference type="GO" id="GO:0009279">
    <property type="term" value="C:cell outer membrane"/>
    <property type="evidence" value="ECO:0007669"/>
    <property type="project" value="UniProtKB-SubCell"/>
</dbReference>
<dbReference type="Proteomes" id="UP000199656">
    <property type="component" value="Unassembled WGS sequence"/>
</dbReference>
<keyword evidence="9" id="KW-1185">Reference proteome</keyword>
<evidence type="ECO:0000256" key="1">
    <source>
        <dbReference type="ARBA" id="ARBA00004442"/>
    </source>
</evidence>
<feature type="domain" description="SusD-like N-terminal" evidence="7">
    <location>
        <begin position="23"/>
        <end position="239"/>
    </location>
</feature>
<dbReference type="STRING" id="408074.SAMN05660909_01868"/>
<dbReference type="Gene3D" id="1.25.40.900">
    <property type="match status" value="1"/>
</dbReference>
<name>A0A1H4B430_9BACT</name>
<dbReference type="Gene3D" id="2.20.20.130">
    <property type="match status" value="1"/>
</dbReference>
<dbReference type="Pfam" id="PF07980">
    <property type="entry name" value="SusD_RagB"/>
    <property type="match status" value="1"/>
</dbReference>
<feature type="domain" description="RagB/SusD" evidence="6">
    <location>
        <begin position="357"/>
        <end position="480"/>
    </location>
</feature>
<keyword evidence="3" id="KW-0732">Signal</keyword>
<accession>A0A1H4B430</accession>
<dbReference type="PROSITE" id="PS51257">
    <property type="entry name" value="PROKAR_LIPOPROTEIN"/>
    <property type="match status" value="1"/>
</dbReference>
<keyword evidence="4" id="KW-0472">Membrane</keyword>
<evidence type="ECO:0000259" key="6">
    <source>
        <dbReference type="Pfam" id="PF07980"/>
    </source>
</evidence>
<dbReference type="Gene3D" id="1.25.40.390">
    <property type="match status" value="1"/>
</dbReference>
<keyword evidence="5" id="KW-0998">Cell outer membrane</keyword>
<dbReference type="InterPro" id="IPR033985">
    <property type="entry name" value="SusD-like_N"/>
</dbReference>
<dbReference type="OrthoDB" id="1080118at2"/>
<evidence type="ECO:0000313" key="8">
    <source>
        <dbReference type="EMBL" id="SEA42857.1"/>
    </source>
</evidence>
<evidence type="ECO:0000256" key="4">
    <source>
        <dbReference type="ARBA" id="ARBA00023136"/>
    </source>
</evidence>
<proteinExistence type="inferred from homology"/>
<comment type="similarity">
    <text evidence="2">Belongs to the SusD family.</text>
</comment>
<dbReference type="InterPro" id="IPR012944">
    <property type="entry name" value="SusD_RagB_dom"/>
</dbReference>
<reference evidence="9" key="1">
    <citation type="submission" date="2016-10" db="EMBL/GenBank/DDBJ databases">
        <authorList>
            <person name="Varghese N."/>
            <person name="Submissions S."/>
        </authorList>
    </citation>
    <scope>NUCLEOTIDE SEQUENCE [LARGE SCALE GENOMIC DNA]</scope>
    <source>
        <strain evidence="9">DSM 23920</strain>
    </source>
</reference>
<comment type="subcellular location">
    <subcellularLocation>
        <location evidence="1">Cell outer membrane</location>
    </subcellularLocation>
</comment>
<evidence type="ECO:0000256" key="5">
    <source>
        <dbReference type="ARBA" id="ARBA00023237"/>
    </source>
</evidence>
<dbReference type="CDD" id="cd08977">
    <property type="entry name" value="SusD"/>
    <property type="match status" value="1"/>
</dbReference>
<dbReference type="InterPro" id="IPR011990">
    <property type="entry name" value="TPR-like_helical_dom_sf"/>
</dbReference>
<evidence type="ECO:0000256" key="2">
    <source>
        <dbReference type="ARBA" id="ARBA00006275"/>
    </source>
</evidence>
<organism evidence="8 9">
    <name type="scientific">Chitinophaga terrae</name>
    <name type="common">ex Kim and Jung 2007</name>
    <dbReference type="NCBI Taxonomy" id="408074"/>
    <lineage>
        <taxon>Bacteria</taxon>
        <taxon>Pseudomonadati</taxon>
        <taxon>Bacteroidota</taxon>
        <taxon>Chitinophagia</taxon>
        <taxon>Chitinophagales</taxon>
        <taxon>Chitinophagaceae</taxon>
        <taxon>Chitinophaga</taxon>
    </lineage>
</organism>
<dbReference type="RefSeq" id="WP_089760941.1">
    <property type="nucleotide sequence ID" value="NZ_BKAT01000025.1"/>
</dbReference>
<evidence type="ECO:0000259" key="7">
    <source>
        <dbReference type="Pfam" id="PF14322"/>
    </source>
</evidence>
<dbReference type="Pfam" id="PF14322">
    <property type="entry name" value="SusD-like_3"/>
    <property type="match status" value="1"/>
</dbReference>
<dbReference type="SUPFAM" id="SSF48452">
    <property type="entry name" value="TPR-like"/>
    <property type="match status" value="1"/>
</dbReference>